<evidence type="ECO:0000256" key="1">
    <source>
        <dbReference type="SAM" id="MobiDB-lite"/>
    </source>
</evidence>
<evidence type="ECO:0000313" key="3">
    <source>
        <dbReference type="EMBL" id="KAK3257275.1"/>
    </source>
</evidence>
<evidence type="ECO:0000313" key="4">
    <source>
        <dbReference type="Proteomes" id="UP001190700"/>
    </source>
</evidence>
<keyword evidence="2" id="KW-0472">Membrane</keyword>
<keyword evidence="4" id="KW-1185">Reference proteome</keyword>
<protein>
    <submittedName>
        <fullName evidence="3">Uncharacterized protein</fullName>
    </submittedName>
</protein>
<proteinExistence type="predicted"/>
<feature type="transmembrane region" description="Helical" evidence="2">
    <location>
        <begin position="35"/>
        <end position="56"/>
    </location>
</feature>
<accession>A0AAE0FCS0</accession>
<sequence length="143" mass="15346">MFVFSPPTPSTSTPLPMAVTTEDGAGDSSFAPPSFLLGVLGGIALIGVSLGSYFCFSRIVNGNANHQAERMVPPTQCLQICVRGEDNAPELSPPISMASNPTFENPAQCVDDQCLERDIPNQHANDGQPQRDTPTNMRRIFLP</sequence>
<feature type="compositionally biased region" description="Polar residues" evidence="1">
    <location>
        <begin position="122"/>
        <end position="136"/>
    </location>
</feature>
<dbReference type="Proteomes" id="UP001190700">
    <property type="component" value="Unassembled WGS sequence"/>
</dbReference>
<keyword evidence="2" id="KW-1133">Transmembrane helix</keyword>
<dbReference type="EMBL" id="LGRX02020751">
    <property type="protein sequence ID" value="KAK3257275.1"/>
    <property type="molecule type" value="Genomic_DNA"/>
</dbReference>
<gene>
    <name evidence="3" type="ORF">CYMTET_33631</name>
</gene>
<reference evidence="3 4" key="1">
    <citation type="journal article" date="2015" name="Genome Biol. Evol.">
        <title>Comparative Genomics of a Bacterivorous Green Alga Reveals Evolutionary Causalities and Consequences of Phago-Mixotrophic Mode of Nutrition.</title>
        <authorList>
            <person name="Burns J.A."/>
            <person name="Paasch A."/>
            <person name="Narechania A."/>
            <person name="Kim E."/>
        </authorList>
    </citation>
    <scope>NUCLEOTIDE SEQUENCE [LARGE SCALE GENOMIC DNA]</scope>
    <source>
        <strain evidence="3 4">PLY_AMNH</strain>
    </source>
</reference>
<keyword evidence="2" id="KW-0812">Transmembrane</keyword>
<name>A0AAE0FCS0_9CHLO</name>
<evidence type="ECO:0000256" key="2">
    <source>
        <dbReference type="SAM" id="Phobius"/>
    </source>
</evidence>
<comment type="caution">
    <text evidence="3">The sequence shown here is derived from an EMBL/GenBank/DDBJ whole genome shotgun (WGS) entry which is preliminary data.</text>
</comment>
<dbReference type="AlphaFoldDB" id="A0AAE0FCS0"/>
<feature type="region of interest" description="Disordered" evidence="1">
    <location>
        <begin position="119"/>
        <end position="143"/>
    </location>
</feature>
<organism evidence="3 4">
    <name type="scientific">Cymbomonas tetramitiformis</name>
    <dbReference type="NCBI Taxonomy" id="36881"/>
    <lineage>
        <taxon>Eukaryota</taxon>
        <taxon>Viridiplantae</taxon>
        <taxon>Chlorophyta</taxon>
        <taxon>Pyramimonadophyceae</taxon>
        <taxon>Pyramimonadales</taxon>
        <taxon>Pyramimonadaceae</taxon>
        <taxon>Cymbomonas</taxon>
    </lineage>
</organism>